<proteinExistence type="predicted"/>
<sequence>MNPQSESQNADATARGKISLPPIRLFLSSPTHMLYPGRTADPSGTPVGDADRDHNGAKISLPPMRLYPSRPEDLIYPGRNVDLPQVGVSPSRDDRSRHESERYKGTRDVPGEGHHYVRHSDNGSRPAISVNPGNAGGMASGVAGPNVSARGGTMGHRGPSVYVQPDARSFTFTSTPTAGNTGRVMGTSNNLKIIPHRSQGQNDGPRPHGHPRPPVAPDPDTDPDFKIDIIVSGGIGFHLTWERTDMTELHVMPGVAKVVENATTTLDDIIVHDYLYVHRVYYASENTRAKLTRKYINPMRNYTFTLGHLISLLQTMQYNHWTSSSMKENRTLQYVVGMDSGLPQGGPVLQFSDLPPVTWKPRPTVRLLNMNHSQYVDRRKARSTLSEPPMHISASNTARTAGAALRLNVSAAGSNSHRSDVGYGPARRSYQGIGPLFYPQHQVPNLSPKFASGYMRGLTGAFSSANISADRLQEELRRDSAMSKANNGLYPYYMQPSSRTLDSLVKNPHIPTRGDVDRPLSDPATTSKNNNSATGRTDSSVIKDAENDGSLHKAQTCNEATSQTTNSNERSIYTVHPNVMSRLFLFSTPRLQCFQIPLPADTDKALKIDIMVSGRIGYRLVPGRCNMTSLDVTPGVAQSVANATMSLHRMIWNDLLYVQRVFFASERTRGAPSCHKLIYLHKFTLGHLVSLLQSMQSDHWYGHVMANSRNLRYLVGSDDVLPQGMVQFSDLYATAIRRRLVEHNGPKWCYFLQLEVRVPCRELTAESTHATHWHVVV</sequence>
<evidence type="ECO:0000256" key="1">
    <source>
        <dbReference type="SAM" id="MobiDB-lite"/>
    </source>
</evidence>
<gene>
    <name evidence="2" type="ORF">ONZ51_g2180</name>
</gene>
<evidence type="ECO:0000313" key="2">
    <source>
        <dbReference type="EMBL" id="KAJ8494708.1"/>
    </source>
</evidence>
<feature type="region of interest" description="Disordered" evidence="1">
    <location>
        <begin position="194"/>
        <end position="223"/>
    </location>
</feature>
<accession>A0AAD7U041</accession>
<evidence type="ECO:0000313" key="3">
    <source>
        <dbReference type="Proteomes" id="UP001215151"/>
    </source>
</evidence>
<dbReference type="Proteomes" id="UP001215151">
    <property type="component" value="Unassembled WGS sequence"/>
</dbReference>
<feature type="compositionally biased region" description="Basic and acidic residues" evidence="1">
    <location>
        <begin position="91"/>
        <end position="122"/>
    </location>
</feature>
<name>A0AAD7U041_9APHY</name>
<feature type="compositionally biased region" description="Basic and acidic residues" evidence="1">
    <location>
        <begin position="541"/>
        <end position="551"/>
    </location>
</feature>
<reference evidence="2" key="1">
    <citation type="submission" date="2022-11" db="EMBL/GenBank/DDBJ databases">
        <title>Genome Sequence of Cubamyces cubensis.</title>
        <authorList>
            <person name="Buettner E."/>
        </authorList>
    </citation>
    <scope>NUCLEOTIDE SEQUENCE</scope>
    <source>
        <strain evidence="2">MPL-01</strain>
    </source>
</reference>
<dbReference type="AlphaFoldDB" id="A0AAD7U041"/>
<feature type="region of interest" description="Disordered" evidence="1">
    <location>
        <begin position="502"/>
        <end position="569"/>
    </location>
</feature>
<comment type="caution">
    <text evidence="2">The sequence shown here is derived from an EMBL/GenBank/DDBJ whole genome shotgun (WGS) entry which is preliminary data.</text>
</comment>
<feature type="compositionally biased region" description="Polar residues" evidence="1">
    <location>
        <begin position="553"/>
        <end position="569"/>
    </location>
</feature>
<protein>
    <submittedName>
        <fullName evidence="2">Uncharacterized protein</fullName>
    </submittedName>
</protein>
<feature type="compositionally biased region" description="Polar residues" evidence="1">
    <location>
        <begin position="523"/>
        <end position="540"/>
    </location>
</feature>
<organism evidence="2 3">
    <name type="scientific">Trametes cubensis</name>
    <dbReference type="NCBI Taxonomy" id="1111947"/>
    <lineage>
        <taxon>Eukaryota</taxon>
        <taxon>Fungi</taxon>
        <taxon>Dikarya</taxon>
        <taxon>Basidiomycota</taxon>
        <taxon>Agaricomycotina</taxon>
        <taxon>Agaricomycetes</taxon>
        <taxon>Polyporales</taxon>
        <taxon>Polyporaceae</taxon>
        <taxon>Trametes</taxon>
    </lineage>
</organism>
<dbReference type="EMBL" id="JAPEVG010000033">
    <property type="protein sequence ID" value="KAJ8494708.1"/>
    <property type="molecule type" value="Genomic_DNA"/>
</dbReference>
<feature type="region of interest" description="Disordered" evidence="1">
    <location>
        <begin position="70"/>
        <end position="158"/>
    </location>
</feature>
<keyword evidence="3" id="KW-1185">Reference proteome</keyword>